<keyword evidence="6" id="KW-0677">Repeat</keyword>
<dbReference type="PANTHER" id="PTHR48063:SF90">
    <property type="entry name" value="OS11G0565920 PROTEIN"/>
    <property type="match status" value="1"/>
</dbReference>
<evidence type="ECO:0000313" key="13">
    <source>
        <dbReference type="Proteomes" id="UP000238479"/>
    </source>
</evidence>
<dbReference type="PROSITE" id="PS51450">
    <property type="entry name" value="LRR"/>
    <property type="match status" value="1"/>
</dbReference>
<comment type="caution">
    <text evidence="12">The sequence shown here is derived from an EMBL/GenBank/DDBJ whole genome shotgun (WGS) entry which is preliminary data.</text>
</comment>
<dbReference type="Gramene" id="PRQ30103">
    <property type="protein sequence ID" value="PRQ30103"/>
    <property type="gene ID" value="RchiOBHm_Chr5g0020961"/>
</dbReference>
<gene>
    <name evidence="12" type="ORF">RchiOBHm_Chr5g0020961</name>
</gene>
<protein>
    <submittedName>
        <fullName evidence="12">Putative leucine-rich repeat domain, L domain-containing protein</fullName>
    </submittedName>
</protein>
<dbReference type="OMA" id="YEENIWA"/>
<keyword evidence="10" id="KW-0325">Glycoprotein</keyword>
<reference evidence="12 13" key="1">
    <citation type="journal article" date="2018" name="Nat. Genet.">
        <title>The Rosa genome provides new insights in the design of modern roses.</title>
        <authorList>
            <person name="Bendahmane M."/>
        </authorList>
    </citation>
    <scope>NUCLEOTIDE SEQUENCE [LARGE SCALE GENOMIC DNA]</scope>
    <source>
        <strain evidence="13">cv. Old Blush</strain>
    </source>
</reference>
<dbReference type="InterPro" id="IPR032675">
    <property type="entry name" value="LRR_dom_sf"/>
</dbReference>
<evidence type="ECO:0000256" key="2">
    <source>
        <dbReference type="ARBA" id="ARBA00009592"/>
    </source>
</evidence>
<evidence type="ECO:0000256" key="3">
    <source>
        <dbReference type="ARBA" id="ARBA00022614"/>
    </source>
</evidence>
<comment type="subcellular location">
    <subcellularLocation>
        <location evidence="1">Membrane</location>
        <topology evidence="1">Single-pass type I membrane protein</topology>
    </subcellularLocation>
</comment>
<dbReference type="STRING" id="74649.A0A2P6Q7D6"/>
<evidence type="ECO:0000256" key="9">
    <source>
        <dbReference type="ARBA" id="ARBA00023170"/>
    </source>
</evidence>
<dbReference type="InterPro" id="IPR046956">
    <property type="entry name" value="RLP23-like"/>
</dbReference>
<dbReference type="Proteomes" id="UP000238479">
    <property type="component" value="Chromosome 5"/>
</dbReference>
<evidence type="ECO:0000256" key="11">
    <source>
        <dbReference type="SAM" id="Phobius"/>
    </source>
</evidence>
<keyword evidence="5" id="KW-0732">Signal</keyword>
<dbReference type="Pfam" id="PF00560">
    <property type="entry name" value="LRR_1"/>
    <property type="match status" value="4"/>
</dbReference>
<evidence type="ECO:0000256" key="6">
    <source>
        <dbReference type="ARBA" id="ARBA00022737"/>
    </source>
</evidence>
<evidence type="ECO:0000256" key="5">
    <source>
        <dbReference type="ARBA" id="ARBA00022729"/>
    </source>
</evidence>
<dbReference type="InterPro" id="IPR001611">
    <property type="entry name" value="Leu-rich_rpt"/>
</dbReference>
<dbReference type="AlphaFoldDB" id="A0A2P6Q7D6"/>
<keyword evidence="8 11" id="KW-0472">Membrane</keyword>
<comment type="similarity">
    <text evidence="2">Belongs to the RLP family.</text>
</comment>
<dbReference type="EMBL" id="PDCK01000043">
    <property type="protein sequence ID" value="PRQ30103.1"/>
    <property type="molecule type" value="Genomic_DNA"/>
</dbReference>
<dbReference type="GO" id="GO:0016020">
    <property type="term" value="C:membrane"/>
    <property type="evidence" value="ECO:0007669"/>
    <property type="project" value="UniProtKB-SubCell"/>
</dbReference>
<keyword evidence="9" id="KW-0675">Receptor</keyword>
<sequence>MDRQHDRFVHASIEVQLSSRTHPHQLCYLTDLHILDLGDNNFSGTIPRCLNNLTFLTFRDSHQTDYIYTGESTRMTLKGSELDYTISNLYLVKSIDLSSNNLEGGIPEQISSLVRLGALNLSMNQLSGNISTKIGNLRWLETLDLSHNHLSGQIPQSLSSLTFLSHLNLSYNNLSGRIPSGPQLQTQENSSYVGNPSLCGFPLSTKCEGYDTPTQQTLLGGDGEDEDDNGKLGFYISMVLGFVISFWGVCGTLLLKKSWRYAYFQFFDNIKDKIALAIALKVAHFQRRF</sequence>
<evidence type="ECO:0000256" key="8">
    <source>
        <dbReference type="ARBA" id="ARBA00023136"/>
    </source>
</evidence>
<keyword evidence="7 11" id="KW-1133">Transmembrane helix</keyword>
<dbReference type="Gene3D" id="3.80.10.10">
    <property type="entry name" value="Ribonuclease Inhibitor"/>
    <property type="match status" value="1"/>
</dbReference>
<feature type="transmembrane region" description="Helical" evidence="11">
    <location>
        <begin position="232"/>
        <end position="255"/>
    </location>
</feature>
<evidence type="ECO:0000256" key="7">
    <source>
        <dbReference type="ARBA" id="ARBA00022989"/>
    </source>
</evidence>
<dbReference type="PRINTS" id="PR00019">
    <property type="entry name" value="LEURICHRPT"/>
</dbReference>
<proteinExistence type="inferred from homology"/>
<accession>A0A2P6Q7D6</accession>
<dbReference type="PANTHER" id="PTHR48063">
    <property type="entry name" value="LRR RECEPTOR-LIKE KINASE"/>
    <property type="match status" value="1"/>
</dbReference>
<evidence type="ECO:0000256" key="4">
    <source>
        <dbReference type="ARBA" id="ARBA00022692"/>
    </source>
</evidence>
<keyword evidence="13" id="KW-1185">Reference proteome</keyword>
<evidence type="ECO:0000256" key="10">
    <source>
        <dbReference type="ARBA" id="ARBA00023180"/>
    </source>
</evidence>
<organism evidence="12 13">
    <name type="scientific">Rosa chinensis</name>
    <name type="common">China rose</name>
    <dbReference type="NCBI Taxonomy" id="74649"/>
    <lineage>
        <taxon>Eukaryota</taxon>
        <taxon>Viridiplantae</taxon>
        <taxon>Streptophyta</taxon>
        <taxon>Embryophyta</taxon>
        <taxon>Tracheophyta</taxon>
        <taxon>Spermatophyta</taxon>
        <taxon>Magnoliopsida</taxon>
        <taxon>eudicotyledons</taxon>
        <taxon>Gunneridae</taxon>
        <taxon>Pentapetalae</taxon>
        <taxon>rosids</taxon>
        <taxon>fabids</taxon>
        <taxon>Rosales</taxon>
        <taxon>Rosaceae</taxon>
        <taxon>Rosoideae</taxon>
        <taxon>Rosoideae incertae sedis</taxon>
        <taxon>Rosa</taxon>
    </lineage>
</organism>
<name>A0A2P6Q7D6_ROSCH</name>
<keyword evidence="3" id="KW-0433">Leucine-rich repeat</keyword>
<dbReference type="SUPFAM" id="SSF52058">
    <property type="entry name" value="L domain-like"/>
    <property type="match status" value="1"/>
</dbReference>
<evidence type="ECO:0000256" key="1">
    <source>
        <dbReference type="ARBA" id="ARBA00004479"/>
    </source>
</evidence>
<keyword evidence="4 11" id="KW-0812">Transmembrane</keyword>
<evidence type="ECO:0000313" key="12">
    <source>
        <dbReference type="EMBL" id="PRQ30103.1"/>
    </source>
</evidence>
<dbReference type="FunFam" id="3.80.10.10:FF:000111">
    <property type="entry name" value="LRR receptor-like serine/threonine-protein kinase ERECTA"/>
    <property type="match status" value="1"/>
</dbReference>